<gene>
    <name evidence="2" type="ORF">VITISV_041419</name>
</gene>
<accession>A5AKJ0</accession>
<dbReference type="EMBL" id="AM428833">
    <property type="protein sequence ID" value="CAN78011.1"/>
    <property type="molecule type" value="Genomic_DNA"/>
</dbReference>
<proteinExistence type="predicted"/>
<feature type="region of interest" description="Disordered" evidence="1">
    <location>
        <begin position="1"/>
        <end position="96"/>
    </location>
</feature>
<dbReference type="PANTHER" id="PTHR35318:SF2">
    <property type="entry name" value="OS08G0138900 PROTEIN"/>
    <property type="match status" value="1"/>
</dbReference>
<reference evidence="2" key="1">
    <citation type="journal article" date="2007" name="PLoS ONE">
        <title>The first genome sequence of an elite grapevine cultivar (Pinot noir Vitis vinifera L.): coping with a highly heterozygous genome.</title>
        <authorList>
            <person name="Velasco R."/>
            <person name="Zharkikh A."/>
            <person name="Troggio M."/>
            <person name="Cartwright D.A."/>
            <person name="Cestaro A."/>
            <person name="Pruss D."/>
            <person name="Pindo M."/>
            <person name="FitzGerald L.M."/>
            <person name="Vezzulli S."/>
            <person name="Reid J."/>
            <person name="Malacarne G."/>
            <person name="Iliev D."/>
            <person name="Coppola G."/>
            <person name="Wardell B."/>
            <person name="Micheletti D."/>
            <person name="Macalma T."/>
            <person name="Facci M."/>
            <person name="Mitchell J.T."/>
            <person name="Perazzolli M."/>
            <person name="Eldredge G."/>
            <person name="Gatto P."/>
            <person name="Oyzerski R."/>
            <person name="Moretto M."/>
            <person name="Gutin N."/>
            <person name="Stefanini M."/>
            <person name="Chen Y."/>
            <person name="Segala C."/>
            <person name="Davenport C."/>
            <person name="Dematte L."/>
            <person name="Mraz A."/>
            <person name="Battilana J."/>
            <person name="Stormo K."/>
            <person name="Costa F."/>
            <person name="Tao Q."/>
            <person name="Si-Ammour A."/>
            <person name="Harkins T."/>
            <person name="Lackey A."/>
            <person name="Perbost C."/>
            <person name="Taillon B."/>
            <person name="Stella A."/>
            <person name="Solovyev V."/>
            <person name="Fawcett J.A."/>
            <person name="Sterck L."/>
            <person name="Vandepoele K."/>
            <person name="Grando S.M."/>
            <person name="Toppo S."/>
            <person name="Moser C."/>
            <person name="Lanchbury J."/>
            <person name="Bogden R."/>
            <person name="Skolnick M."/>
            <person name="Sgaramella V."/>
            <person name="Bhatnagar S.K."/>
            <person name="Fontana P."/>
            <person name="Gutin A."/>
            <person name="Van de Peer Y."/>
            <person name="Salamini F."/>
            <person name="Viola R."/>
        </authorList>
    </citation>
    <scope>NUCLEOTIDE SEQUENCE</scope>
</reference>
<name>A5AKJ0_VITVI</name>
<dbReference type="KEGG" id="vvi:100253416"/>
<organism evidence="2">
    <name type="scientific">Vitis vinifera</name>
    <name type="common">Grape</name>
    <dbReference type="NCBI Taxonomy" id="29760"/>
    <lineage>
        <taxon>Eukaryota</taxon>
        <taxon>Viridiplantae</taxon>
        <taxon>Streptophyta</taxon>
        <taxon>Embryophyta</taxon>
        <taxon>Tracheophyta</taxon>
        <taxon>Spermatophyta</taxon>
        <taxon>Magnoliopsida</taxon>
        <taxon>eudicotyledons</taxon>
        <taxon>Gunneridae</taxon>
        <taxon>Pentapetalae</taxon>
        <taxon>rosids</taxon>
        <taxon>Vitales</taxon>
        <taxon>Vitaceae</taxon>
        <taxon>Viteae</taxon>
        <taxon>Vitis</taxon>
    </lineage>
</organism>
<feature type="compositionally biased region" description="Basic and acidic residues" evidence="1">
    <location>
        <begin position="64"/>
        <end position="79"/>
    </location>
</feature>
<evidence type="ECO:0000313" key="2">
    <source>
        <dbReference type="EMBL" id="CAN78011.1"/>
    </source>
</evidence>
<dbReference type="OrthoDB" id="1917265at2759"/>
<dbReference type="AlphaFoldDB" id="A5AKJ0"/>
<protein>
    <submittedName>
        <fullName evidence="2">Uncharacterized protein</fullName>
    </submittedName>
</protein>
<sequence length="116" mass="12639">MKFFSELGSCCRAPAPEPETEVSSGLLTNVGRVSGPKSSTKRRSSGQWRPGLSMISEDGVASAAERRRERVAGSEKKASQEGGSRGRVRRTSDSEEYSKLQLQMIIPAFSPTPFLF</sequence>
<evidence type="ECO:0000256" key="1">
    <source>
        <dbReference type="SAM" id="MobiDB-lite"/>
    </source>
</evidence>
<dbReference type="OMA" id="VCRQSHE"/>
<dbReference type="PANTHER" id="PTHR35318">
    <property type="entry name" value="BNAA10G08410D PROTEIN"/>
    <property type="match status" value="1"/>
</dbReference>